<gene>
    <name evidence="3" type="ORF">IV55_GL000863</name>
    <name evidence="2" type="ORF">LSI01_00570</name>
</gene>
<keyword evidence="1" id="KW-1133">Transmembrane helix</keyword>
<feature type="transmembrane region" description="Helical" evidence="1">
    <location>
        <begin position="35"/>
        <end position="53"/>
    </location>
</feature>
<dbReference type="RefSeq" id="WP_057808923.1">
    <property type="nucleotide sequence ID" value="NZ_BJUD01000001.1"/>
</dbReference>
<dbReference type="AlphaFoldDB" id="A0A0R2L5P6"/>
<name>A0A0R2L5P6_9LACO</name>
<reference evidence="3 4" key="1">
    <citation type="journal article" date="2015" name="Genome Announc.">
        <title>Expanding the biotechnology potential of lactobacilli through comparative genomics of 213 strains and associated genera.</title>
        <authorList>
            <person name="Sun Z."/>
            <person name="Harris H.M."/>
            <person name="McCann A."/>
            <person name="Guo C."/>
            <person name="Argimon S."/>
            <person name="Zhang W."/>
            <person name="Yang X."/>
            <person name="Jeffery I.B."/>
            <person name="Cooney J.C."/>
            <person name="Kagawa T.F."/>
            <person name="Liu W."/>
            <person name="Song Y."/>
            <person name="Salvetti E."/>
            <person name="Wrobel A."/>
            <person name="Rasinkangas P."/>
            <person name="Parkhill J."/>
            <person name="Rea M.C."/>
            <person name="O'Sullivan O."/>
            <person name="Ritari J."/>
            <person name="Douillard F.P."/>
            <person name="Paul Ross R."/>
            <person name="Yang R."/>
            <person name="Briner A.E."/>
            <person name="Felis G.E."/>
            <person name="de Vos W.M."/>
            <person name="Barrangou R."/>
            <person name="Klaenhammer T.R."/>
            <person name="Caufield P.W."/>
            <person name="Cui Y."/>
            <person name="Zhang H."/>
            <person name="O'Toole P.W."/>
        </authorList>
    </citation>
    <scope>NUCLEOTIDE SEQUENCE [LARGE SCALE GENOMIC DNA]</scope>
    <source>
        <strain evidence="3 4">DSM 22696</strain>
    </source>
</reference>
<dbReference type="EMBL" id="JQCB01000002">
    <property type="protein sequence ID" value="KRN96987.1"/>
    <property type="molecule type" value="Genomic_DNA"/>
</dbReference>
<sequence length="131" mass="14225">MKQDGKSAKVALFGLGSGLLLTGLAVVPANTPAFWVLFFACAVVIGAFLAGLLQDQRPFVPPKMTPWQFGLSLSASSIVAVWFIVIGSHAMITMRVATLNFWLAALGIIGFIVLLLYDLRQLVSLIRHRRV</sequence>
<evidence type="ECO:0000313" key="5">
    <source>
        <dbReference type="Proteomes" id="UP000321429"/>
    </source>
</evidence>
<dbReference type="EMBL" id="BJUD01000001">
    <property type="protein sequence ID" value="GEK27746.1"/>
    <property type="molecule type" value="Genomic_DNA"/>
</dbReference>
<accession>A0A0R2L5P6</accession>
<protein>
    <submittedName>
        <fullName evidence="3">Uncharacterized protein</fullName>
    </submittedName>
</protein>
<reference evidence="2 5" key="2">
    <citation type="submission" date="2019-07" db="EMBL/GenBank/DDBJ databases">
        <title>Whole genome shotgun sequence of Lactobacillus siliginis NBRC 101315.</title>
        <authorList>
            <person name="Hosoyama A."/>
            <person name="Uohara A."/>
            <person name="Ohji S."/>
            <person name="Ichikawa N."/>
        </authorList>
    </citation>
    <scope>NUCLEOTIDE SEQUENCE [LARGE SCALE GENOMIC DNA]</scope>
    <source>
        <strain evidence="2 5">NBRC 101315</strain>
    </source>
</reference>
<dbReference type="Proteomes" id="UP000051139">
    <property type="component" value="Unassembled WGS sequence"/>
</dbReference>
<keyword evidence="1" id="KW-0472">Membrane</keyword>
<dbReference type="PATRIC" id="fig|348151.3.peg.888"/>
<evidence type="ECO:0000256" key="1">
    <source>
        <dbReference type="SAM" id="Phobius"/>
    </source>
</evidence>
<keyword evidence="1" id="KW-0812">Transmembrane</keyword>
<proteinExistence type="predicted"/>
<dbReference type="Proteomes" id="UP000321429">
    <property type="component" value="Unassembled WGS sequence"/>
</dbReference>
<feature type="transmembrane region" description="Helical" evidence="1">
    <location>
        <begin position="99"/>
        <end position="119"/>
    </location>
</feature>
<evidence type="ECO:0000313" key="2">
    <source>
        <dbReference type="EMBL" id="GEK27746.1"/>
    </source>
</evidence>
<dbReference type="STRING" id="348151.IV55_GL000863"/>
<evidence type="ECO:0000313" key="4">
    <source>
        <dbReference type="Proteomes" id="UP000051139"/>
    </source>
</evidence>
<organism evidence="3 4">
    <name type="scientific">Furfurilactobacillus siliginis</name>
    <dbReference type="NCBI Taxonomy" id="348151"/>
    <lineage>
        <taxon>Bacteria</taxon>
        <taxon>Bacillati</taxon>
        <taxon>Bacillota</taxon>
        <taxon>Bacilli</taxon>
        <taxon>Lactobacillales</taxon>
        <taxon>Lactobacillaceae</taxon>
        <taxon>Furfurilactobacillus</taxon>
    </lineage>
</organism>
<comment type="caution">
    <text evidence="3">The sequence shown here is derived from an EMBL/GenBank/DDBJ whole genome shotgun (WGS) entry which is preliminary data.</text>
</comment>
<evidence type="ECO:0000313" key="3">
    <source>
        <dbReference type="EMBL" id="KRN96987.1"/>
    </source>
</evidence>
<feature type="transmembrane region" description="Helical" evidence="1">
    <location>
        <begin position="65"/>
        <end position="87"/>
    </location>
</feature>
<keyword evidence="4" id="KW-1185">Reference proteome</keyword>